<dbReference type="AlphaFoldDB" id="A0A1G7JQR3"/>
<dbReference type="InterPro" id="IPR026371">
    <property type="entry name" value="PGF_CTERM"/>
</dbReference>
<evidence type="ECO:0000256" key="1">
    <source>
        <dbReference type="ARBA" id="ARBA00022729"/>
    </source>
</evidence>
<dbReference type="NCBIfam" id="TIGR04126">
    <property type="entry name" value="PGF_CTERM"/>
    <property type="match status" value="1"/>
</dbReference>
<dbReference type="GO" id="GO:0005886">
    <property type="term" value="C:plasma membrane"/>
    <property type="evidence" value="ECO:0007669"/>
    <property type="project" value="UniProtKB-SubCell"/>
</dbReference>
<sequence length="564" mass="58205">MRSESPDRPTKFVVIATLAALLLVLGALGALSAVGVAAEAPSQTADGDPFFAVEITDYDAAVTEGDALVVEATVTNEGTTADSQQIHLKDDRNNIVDSVASPALTLEPNESKDVTLTWDTGPGDAGTERIKVVSDHGADNRTVQIDEGSFFTVEGVETDSPVEAGDDLTATVTVTNDDPNVTTRDVWIEVDGDSVAESAVELAPGETQSQTLTWTDTADSAGNWSLAAATTGDRLTTEVTVTESESSESTDGSDGSDGSDDSTDGSDESTDDDDGGSANSSDDSAKDDDEGSSSGWSIPTYVEKRDNGAVEGDGVVELPANEVAVVDFDRETVSGLLIVDKLRELPEGVTAPDEAVGMYRIDPDDEFADENATVTFAYSNETLEESALDRVEVVRWNGTAWTELDAEATSADGRVTVDAETRGFSLFAVTTGGESNATAGAESPANTTPGGEAAADANATSSANETADSEAADADANSTDTDETDANSTDTNSTDTNSTDTDETGADETDEDAASNDSETETADDSTTDATEASEDETPGFGVVAALLALAVTAGVATRGRRRE</sequence>
<evidence type="ECO:0000313" key="3">
    <source>
        <dbReference type="EMBL" id="SDF27211.1"/>
    </source>
</evidence>
<feature type="compositionally biased region" description="Low complexity" evidence="2">
    <location>
        <begin position="452"/>
        <end position="466"/>
    </location>
</feature>
<feature type="compositionally biased region" description="Low complexity" evidence="2">
    <location>
        <begin position="486"/>
        <end position="499"/>
    </location>
</feature>
<feature type="compositionally biased region" description="Polar residues" evidence="2">
    <location>
        <begin position="434"/>
        <end position="449"/>
    </location>
</feature>
<accession>A0A1G7JQR3</accession>
<dbReference type="InterPro" id="IPR026453">
    <property type="entry name" value="PGF_pre_PGF"/>
</dbReference>
<reference evidence="3 4" key="1">
    <citation type="submission" date="2016-10" db="EMBL/GenBank/DDBJ databases">
        <authorList>
            <person name="Varghese N."/>
            <person name="Submissions S."/>
        </authorList>
    </citation>
    <scope>NUCLEOTIDE SEQUENCE [LARGE SCALE GENOMIC DNA]</scope>
    <source>
        <strain evidence="3 4">CGMCC 1.3527</strain>
    </source>
</reference>
<keyword evidence="4" id="KW-1185">Reference proteome</keyword>
<feature type="region of interest" description="Disordered" evidence="2">
    <location>
        <begin position="228"/>
        <end position="303"/>
    </location>
</feature>
<name>A0A1G7JQR3_9EURY</name>
<feature type="compositionally biased region" description="Acidic residues" evidence="2">
    <location>
        <begin position="257"/>
        <end position="275"/>
    </location>
</feature>
<gene>
    <name evidence="3" type="ORF">SAMN04488067_10354</name>
</gene>
<keyword evidence="1" id="KW-0732">Signal</keyword>
<organism evidence="3 4">
    <name type="scientific">Halorubrum xinjiangense</name>
    <dbReference type="NCBI Taxonomy" id="261291"/>
    <lineage>
        <taxon>Archaea</taxon>
        <taxon>Methanobacteriati</taxon>
        <taxon>Methanobacteriota</taxon>
        <taxon>Stenosarchaea group</taxon>
        <taxon>Halobacteria</taxon>
        <taxon>Halobacteriales</taxon>
        <taxon>Haloferacaceae</taxon>
        <taxon>Halorubrum</taxon>
    </lineage>
</organism>
<evidence type="ECO:0000256" key="2">
    <source>
        <dbReference type="SAM" id="MobiDB-lite"/>
    </source>
</evidence>
<dbReference type="EMBL" id="FNBO01000003">
    <property type="protein sequence ID" value="SDF27211.1"/>
    <property type="molecule type" value="Genomic_DNA"/>
</dbReference>
<dbReference type="NCBIfam" id="TIGR04213">
    <property type="entry name" value="PGF_pre_PGF"/>
    <property type="match status" value="1"/>
</dbReference>
<evidence type="ECO:0000313" key="4">
    <source>
        <dbReference type="Proteomes" id="UP000324020"/>
    </source>
</evidence>
<dbReference type="OrthoDB" id="330609at2157"/>
<protein>
    <submittedName>
        <fullName evidence="3">PGF-CTERM protein/PGF-pre-PGF domain-containing protein</fullName>
    </submittedName>
</protein>
<dbReference type="Proteomes" id="UP000324020">
    <property type="component" value="Unassembled WGS sequence"/>
</dbReference>
<dbReference type="RefSeq" id="WP_149797929.1">
    <property type="nucleotide sequence ID" value="NZ_FNBO01000003.1"/>
</dbReference>
<dbReference type="InterPro" id="IPR013783">
    <property type="entry name" value="Ig-like_fold"/>
</dbReference>
<dbReference type="Gene3D" id="2.60.40.10">
    <property type="entry name" value="Immunoglobulins"/>
    <property type="match status" value="2"/>
</dbReference>
<proteinExistence type="predicted"/>
<dbReference type="GO" id="GO:0030115">
    <property type="term" value="C:S-layer"/>
    <property type="evidence" value="ECO:0007669"/>
    <property type="project" value="UniProtKB-SubCell"/>
</dbReference>
<feature type="compositionally biased region" description="Acidic residues" evidence="2">
    <location>
        <begin position="500"/>
        <end position="538"/>
    </location>
</feature>
<feature type="compositionally biased region" description="Low complexity" evidence="2">
    <location>
        <begin position="237"/>
        <end position="253"/>
    </location>
</feature>
<feature type="region of interest" description="Disordered" evidence="2">
    <location>
        <begin position="434"/>
        <end position="539"/>
    </location>
</feature>